<feature type="region of interest" description="Disordered" evidence="1">
    <location>
        <begin position="225"/>
        <end position="253"/>
    </location>
</feature>
<evidence type="ECO:0000313" key="5">
    <source>
        <dbReference type="EMBL" id="JAB55499.1"/>
    </source>
</evidence>
<dbReference type="Pfam" id="PF11952">
    <property type="entry name" value="XTBD"/>
    <property type="match status" value="1"/>
</dbReference>
<feature type="compositionally biased region" description="Polar residues" evidence="1">
    <location>
        <begin position="104"/>
        <end position="117"/>
    </location>
</feature>
<dbReference type="PROSITE" id="PS51827">
    <property type="entry name" value="XTBD"/>
    <property type="match status" value="1"/>
</dbReference>
<feature type="domain" description="XRN2-binding (XTBD)" evidence="4">
    <location>
        <begin position="3"/>
        <end position="89"/>
    </location>
</feature>
<dbReference type="InterPro" id="IPR021859">
    <property type="entry name" value="XTBD"/>
</dbReference>
<dbReference type="Pfam" id="PF01424">
    <property type="entry name" value="R3H"/>
    <property type="match status" value="1"/>
</dbReference>
<feature type="domain" description="R3H" evidence="3">
    <location>
        <begin position="315"/>
        <end position="379"/>
    </location>
</feature>
<organism evidence="5">
    <name type="scientific">Corethrella appendiculata</name>
    <dbReference type="NCBI Taxonomy" id="1370023"/>
    <lineage>
        <taxon>Eukaryota</taxon>
        <taxon>Metazoa</taxon>
        <taxon>Ecdysozoa</taxon>
        <taxon>Arthropoda</taxon>
        <taxon>Hexapoda</taxon>
        <taxon>Insecta</taxon>
        <taxon>Pterygota</taxon>
        <taxon>Neoptera</taxon>
        <taxon>Endopterygota</taxon>
        <taxon>Diptera</taxon>
        <taxon>Nematocera</taxon>
        <taxon>Culicoidea</taxon>
        <taxon>Chaoboridae</taxon>
        <taxon>Corethrella</taxon>
    </lineage>
</organism>
<dbReference type="InterPro" id="IPR001374">
    <property type="entry name" value="R3H_dom"/>
</dbReference>
<feature type="domain" description="G-patch" evidence="2">
    <location>
        <begin position="258"/>
        <end position="303"/>
    </location>
</feature>
<dbReference type="Pfam" id="PF01585">
    <property type="entry name" value="G-patch"/>
    <property type="match status" value="1"/>
</dbReference>
<sequence>WNIDSYKTSYESDEHWKLRRAFMTAHKSNIPENELVCLAQVFTNIEFLGCRYPPETMQQVAEMAKTVPEVENYRGSRVNSLKRTFVGASDAAAAKVQGSKKLPETTNSTITSPSETVQSSTSKKVTIKTGKLTLKESLEQIIVMNNQYNTTLTEAENFKTGKFDESFYDKNGTWNGKITLNGHTIAECQATGPNAVKKNVKKVALEFLKTYCYKISRKNVNDISESGHEVVERKQSGTKRLKLDDKPATKKADEKIGSSNIGFKMLQALGWKGGSLGSSGTGIVDPITCQIKIDRLGLGREKKSKNTKEVNPQYEIDVNYYRQLFRNFKNAEIEYDLYFTSDFTKDERALFHNMAQQLGLKTQSYGSDDNRRFVVKGKKLNPLELKERLLETDSIYSQMYTLEPPAQEYNEN</sequence>
<evidence type="ECO:0000259" key="2">
    <source>
        <dbReference type="PROSITE" id="PS50174"/>
    </source>
</evidence>
<evidence type="ECO:0000256" key="1">
    <source>
        <dbReference type="SAM" id="MobiDB-lite"/>
    </source>
</evidence>
<dbReference type="PANTHER" id="PTHR48430">
    <property type="entry name" value="PARTNER OF XRN-2 PROTEIN 1"/>
    <property type="match status" value="1"/>
</dbReference>
<dbReference type="SMART" id="SM00443">
    <property type="entry name" value="G_patch"/>
    <property type="match status" value="1"/>
</dbReference>
<dbReference type="PROSITE" id="PS50174">
    <property type="entry name" value="G_PATCH"/>
    <property type="match status" value="1"/>
</dbReference>
<accession>U5EQB1</accession>
<dbReference type="EMBL" id="GANO01004372">
    <property type="protein sequence ID" value="JAB55499.1"/>
    <property type="molecule type" value="mRNA"/>
</dbReference>
<proteinExistence type="evidence at transcript level"/>
<dbReference type="SUPFAM" id="SSF82708">
    <property type="entry name" value="R3H domain"/>
    <property type="match status" value="1"/>
</dbReference>
<dbReference type="PANTHER" id="PTHR48430:SF1">
    <property type="entry name" value="PARTNER OF XRN-2 PROTEIN 1"/>
    <property type="match status" value="1"/>
</dbReference>
<evidence type="ECO:0000259" key="4">
    <source>
        <dbReference type="PROSITE" id="PS51827"/>
    </source>
</evidence>
<protein>
    <submittedName>
        <fullName evidence="5">Putative negative regulation of transcription</fullName>
    </submittedName>
</protein>
<dbReference type="InterPro" id="IPR000467">
    <property type="entry name" value="G_patch_dom"/>
</dbReference>
<evidence type="ECO:0000259" key="3">
    <source>
        <dbReference type="PROSITE" id="PS51061"/>
    </source>
</evidence>
<feature type="non-terminal residue" evidence="5">
    <location>
        <position position="1"/>
    </location>
</feature>
<dbReference type="PROSITE" id="PS51061">
    <property type="entry name" value="R3H"/>
    <property type="match status" value="1"/>
</dbReference>
<name>U5EQB1_9DIPT</name>
<dbReference type="InterPro" id="IPR036867">
    <property type="entry name" value="R3H_dom_sf"/>
</dbReference>
<dbReference type="GO" id="GO:0003676">
    <property type="term" value="F:nucleic acid binding"/>
    <property type="evidence" value="ECO:0007669"/>
    <property type="project" value="UniProtKB-UniRule"/>
</dbReference>
<dbReference type="Gene3D" id="3.30.1370.50">
    <property type="entry name" value="R3H-like domain"/>
    <property type="match status" value="1"/>
</dbReference>
<feature type="region of interest" description="Disordered" evidence="1">
    <location>
        <begin position="97"/>
        <end position="117"/>
    </location>
</feature>
<dbReference type="AlphaFoldDB" id="U5EQB1"/>
<reference evidence="5" key="1">
    <citation type="journal article" date="2014" name="Insect Biochem. Mol. Biol.">
        <title>An insight into the sialome of the frog biting fly, Corethrella appendiculata.</title>
        <authorList>
            <person name="Ribeiro J.M.C."/>
            <person name="Chagas A.C."/>
            <person name="Pham V.M."/>
            <person name="Lounibos L.P."/>
            <person name="Calvo E."/>
        </authorList>
    </citation>
    <scope>NUCLEOTIDE SEQUENCE</scope>
    <source>
        <tissue evidence="5">Salivary glands</tissue>
    </source>
</reference>